<keyword evidence="2" id="KW-0812">Transmembrane</keyword>
<name>A0A9X1B633_9GAMM</name>
<keyword evidence="4" id="KW-1185">Reference proteome</keyword>
<dbReference type="Pfam" id="PF05751">
    <property type="entry name" value="FixH"/>
    <property type="match status" value="1"/>
</dbReference>
<accession>A0A9X1B633</accession>
<reference evidence="3 4" key="1">
    <citation type="journal article" date="2020" name="Microorganisms">
        <title>Osmotic Adaptation and Compatible Solute Biosynthesis of Phototrophic Bacteria as Revealed from Genome Analyses.</title>
        <authorList>
            <person name="Imhoff J.F."/>
            <person name="Rahn T."/>
            <person name="Kunzel S."/>
            <person name="Keller A."/>
            <person name="Neulinger S.C."/>
        </authorList>
    </citation>
    <scope>NUCLEOTIDE SEQUENCE [LARGE SCALE GENOMIC DNA]</scope>
    <source>
        <strain evidence="3 4">DSM 25653</strain>
    </source>
</reference>
<dbReference type="EMBL" id="NRRY01000057">
    <property type="protein sequence ID" value="MBK1621073.1"/>
    <property type="molecule type" value="Genomic_DNA"/>
</dbReference>
<evidence type="ECO:0000256" key="2">
    <source>
        <dbReference type="SAM" id="Phobius"/>
    </source>
</evidence>
<dbReference type="InterPro" id="IPR008620">
    <property type="entry name" value="FixH"/>
</dbReference>
<evidence type="ECO:0008006" key="5">
    <source>
        <dbReference type="Google" id="ProtNLM"/>
    </source>
</evidence>
<feature type="region of interest" description="Disordered" evidence="1">
    <location>
        <begin position="1"/>
        <end position="25"/>
    </location>
</feature>
<evidence type="ECO:0000256" key="1">
    <source>
        <dbReference type="SAM" id="MobiDB-lite"/>
    </source>
</evidence>
<keyword evidence="2" id="KW-0472">Membrane</keyword>
<sequence>MSDVTTASVSADHRPQLAPAGQGGGPDSAWRSPWFLGWIGLVVVVVVVNATMITLAFVTNPGLVVDDYYERGRDVERSLTTRRAEAPGWTMSLDTPADVAAKTPTMVRFYVVDSVGQPVRPDQVTYYAYRPSDPSADFSLPMVEEAPGRYAAEVTFALSGLWDTLVAAQTGGQEIAFDQRIGVADH</sequence>
<evidence type="ECO:0000313" key="3">
    <source>
        <dbReference type="EMBL" id="MBK1621073.1"/>
    </source>
</evidence>
<proteinExistence type="predicted"/>
<organism evidence="3 4">
    <name type="scientific">Lamprobacter modestohalophilus</name>
    <dbReference type="NCBI Taxonomy" id="1064514"/>
    <lineage>
        <taxon>Bacteria</taxon>
        <taxon>Pseudomonadati</taxon>
        <taxon>Pseudomonadota</taxon>
        <taxon>Gammaproteobacteria</taxon>
        <taxon>Chromatiales</taxon>
        <taxon>Chromatiaceae</taxon>
        <taxon>Lamprobacter</taxon>
    </lineage>
</organism>
<evidence type="ECO:0000313" key="4">
    <source>
        <dbReference type="Proteomes" id="UP001138768"/>
    </source>
</evidence>
<protein>
    <recommendedName>
        <fullName evidence="5">Nitrogen fixation protein FixH</fullName>
    </recommendedName>
</protein>
<comment type="caution">
    <text evidence="3">The sequence shown here is derived from an EMBL/GenBank/DDBJ whole genome shotgun (WGS) entry which is preliminary data.</text>
</comment>
<gene>
    <name evidence="3" type="ORF">CKO42_22145</name>
</gene>
<dbReference type="AlphaFoldDB" id="A0A9X1B633"/>
<dbReference type="Proteomes" id="UP001138768">
    <property type="component" value="Unassembled WGS sequence"/>
</dbReference>
<keyword evidence="2" id="KW-1133">Transmembrane helix</keyword>
<feature type="transmembrane region" description="Helical" evidence="2">
    <location>
        <begin position="35"/>
        <end position="58"/>
    </location>
</feature>